<dbReference type="SUPFAM" id="SSF53927">
    <property type="entry name" value="Cytidine deaminase-like"/>
    <property type="match status" value="1"/>
</dbReference>
<name>A0A1E4SA67_CYBJN</name>
<accession>A0A1E4SA67</accession>
<reference evidence="3 4" key="1">
    <citation type="journal article" date="2016" name="Proc. Natl. Acad. Sci. U.S.A.">
        <title>Comparative genomics of biotechnologically important yeasts.</title>
        <authorList>
            <person name="Riley R."/>
            <person name="Haridas S."/>
            <person name="Wolfe K.H."/>
            <person name="Lopes M.R."/>
            <person name="Hittinger C.T."/>
            <person name="Goeker M."/>
            <person name="Salamov A.A."/>
            <person name="Wisecaver J.H."/>
            <person name="Long T.M."/>
            <person name="Calvey C.H."/>
            <person name="Aerts A.L."/>
            <person name="Barry K.W."/>
            <person name="Choi C."/>
            <person name="Clum A."/>
            <person name="Coughlan A.Y."/>
            <person name="Deshpande S."/>
            <person name="Douglass A.P."/>
            <person name="Hanson S.J."/>
            <person name="Klenk H.-P."/>
            <person name="LaButti K.M."/>
            <person name="Lapidus A."/>
            <person name="Lindquist E.A."/>
            <person name="Lipzen A.M."/>
            <person name="Meier-Kolthoff J.P."/>
            <person name="Ohm R.A."/>
            <person name="Otillar R.P."/>
            <person name="Pangilinan J.L."/>
            <person name="Peng Y."/>
            <person name="Rokas A."/>
            <person name="Rosa C.A."/>
            <person name="Scheuner C."/>
            <person name="Sibirny A.A."/>
            <person name="Slot J.C."/>
            <person name="Stielow J.B."/>
            <person name="Sun H."/>
            <person name="Kurtzman C.P."/>
            <person name="Blackwell M."/>
            <person name="Grigoriev I.V."/>
            <person name="Jeffries T.W."/>
        </authorList>
    </citation>
    <scope>NUCLEOTIDE SEQUENCE [LARGE SCALE GENOMIC DNA]</scope>
    <source>
        <strain evidence="4">ATCC 18201 / CBS 1600 / BCRC 20928 / JCM 3617 / NBRC 0987 / NRRL Y-1542</strain>
    </source>
</reference>
<dbReference type="PANTHER" id="PTHR11079:SF149">
    <property type="entry name" value="TRNA-SPECIFIC ADENOSINE DEAMINASE 2"/>
    <property type="match status" value="1"/>
</dbReference>
<dbReference type="GO" id="GO:0052717">
    <property type="term" value="F:tRNA-specific adenosine-34 deaminase activity"/>
    <property type="evidence" value="ECO:0007669"/>
    <property type="project" value="TreeGrafter"/>
</dbReference>
<dbReference type="GO" id="GO:0002100">
    <property type="term" value="P:tRNA wobble adenosine to inosine editing"/>
    <property type="evidence" value="ECO:0007669"/>
    <property type="project" value="TreeGrafter"/>
</dbReference>
<keyword evidence="4" id="KW-1185">Reference proteome</keyword>
<feature type="domain" description="CMP/dCMP-type deaminase" evidence="2">
    <location>
        <begin position="1"/>
        <end position="119"/>
    </location>
</feature>
<dbReference type="Proteomes" id="UP000094389">
    <property type="component" value="Unassembled WGS sequence"/>
</dbReference>
<evidence type="ECO:0000313" key="3">
    <source>
        <dbReference type="EMBL" id="ODV76417.1"/>
    </source>
</evidence>
<keyword evidence="1" id="KW-0378">Hydrolase</keyword>
<dbReference type="PROSITE" id="PS51747">
    <property type="entry name" value="CYT_DCMP_DEAMINASES_2"/>
    <property type="match status" value="1"/>
</dbReference>
<dbReference type="Pfam" id="PF00383">
    <property type="entry name" value="dCMP_cyt_deam_1"/>
    <property type="match status" value="1"/>
</dbReference>
<dbReference type="GeneID" id="30986817"/>
<gene>
    <name evidence="3" type="ORF">CYBJADRAFT_122387</name>
</gene>
<sequence>MRKALRLANHALHTGETPVACIFVYRGNVISYGMNNTNDSLSGITHAEFRGINAILEKVEATDNWSTFYSHPWDIFREIDLYVTVEPCVMCASALKHIGIRTVYFGCGNERFGGNGSVLKINTDDTSPNRYVSYPGIYRREAILLLRDFYTHENIKAPVPRNKKNRELKLDSFPELTWSNYLSKSEFCDFFGKDKEQCYDLNADVQQDIDLSVLDSDNIDISDIEQSAQEPLQLRKRKLCDTA</sequence>
<dbReference type="OrthoDB" id="1701769at2759"/>
<dbReference type="InterPro" id="IPR016193">
    <property type="entry name" value="Cytidine_deaminase-like"/>
</dbReference>
<organism evidence="3 4">
    <name type="scientific">Cyberlindnera jadinii (strain ATCC 18201 / CBS 1600 / BCRC 20928 / JCM 3617 / NBRC 0987 / NRRL Y-1542)</name>
    <name type="common">Torula yeast</name>
    <name type="synonym">Candida utilis</name>
    <dbReference type="NCBI Taxonomy" id="983966"/>
    <lineage>
        <taxon>Eukaryota</taxon>
        <taxon>Fungi</taxon>
        <taxon>Dikarya</taxon>
        <taxon>Ascomycota</taxon>
        <taxon>Saccharomycotina</taxon>
        <taxon>Saccharomycetes</taxon>
        <taxon>Phaffomycetales</taxon>
        <taxon>Phaffomycetaceae</taxon>
        <taxon>Cyberlindnera</taxon>
    </lineage>
</organism>
<evidence type="ECO:0000313" key="4">
    <source>
        <dbReference type="Proteomes" id="UP000094389"/>
    </source>
</evidence>
<evidence type="ECO:0000256" key="1">
    <source>
        <dbReference type="ARBA" id="ARBA00022801"/>
    </source>
</evidence>
<dbReference type="PANTHER" id="PTHR11079">
    <property type="entry name" value="CYTOSINE DEAMINASE FAMILY MEMBER"/>
    <property type="match status" value="1"/>
</dbReference>
<dbReference type="CDD" id="cd01285">
    <property type="entry name" value="nucleoside_deaminase"/>
    <property type="match status" value="1"/>
</dbReference>
<proteinExistence type="predicted"/>
<dbReference type="Gene3D" id="3.40.140.10">
    <property type="entry name" value="Cytidine Deaminase, domain 2"/>
    <property type="match status" value="1"/>
</dbReference>
<dbReference type="STRING" id="983966.A0A1E4SA67"/>
<dbReference type="OMA" id="PCQMCAG"/>
<dbReference type="EMBL" id="KV453925">
    <property type="protein sequence ID" value="ODV76417.1"/>
    <property type="molecule type" value="Genomic_DNA"/>
</dbReference>
<dbReference type="AlphaFoldDB" id="A0A1E4SA67"/>
<evidence type="ECO:0000259" key="2">
    <source>
        <dbReference type="PROSITE" id="PS51747"/>
    </source>
</evidence>
<dbReference type="GO" id="GO:0005634">
    <property type="term" value="C:nucleus"/>
    <property type="evidence" value="ECO:0007669"/>
    <property type="project" value="TreeGrafter"/>
</dbReference>
<dbReference type="RefSeq" id="XP_020073456.1">
    <property type="nucleotide sequence ID" value="XM_020212421.1"/>
</dbReference>
<dbReference type="InterPro" id="IPR002125">
    <property type="entry name" value="CMP_dCMP_dom"/>
</dbReference>
<dbReference type="GO" id="GO:0005737">
    <property type="term" value="C:cytoplasm"/>
    <property type="evidence" value="ECO:0007669"/>
    <property type="project" value="TreeGrafter"/>
</dbReference>
<protein>
    <submittedName>
        <fullName evidence="3">Cytidine deaminase-like protein</fullName>
    </submittedName>
</protein>